<dbReference type="SUPFAM" id="SSF51905">
    <property type="entry name" value="FAD/NAD(P)-binding domain"/>
    <property type="match status" value="1"/>
</dbReference>
<evidence type="ECO:0000313" key="3">
    <source>
        <dbReference type="Proteomes" id="UP001549257"/>
    </source>
</evidence>
<comment type="caution">
    <text evidence="2">The sequence shown here is derived from an EMBL/GenBank/DDBJ whole genome shotgun (WGS) entry which is preliminary data.</text>
</comment>
<proteinExistence type="predicted"/>
<dbReference type="PANTHER" id="PTHR40254">
    <property type="entry name" value="BLR0577 PROTEIN"/>
    <property type="match status" value="1"/>
</dbReference>
<sequence>MSIQLAVIGAGPRGVGFLERLAANLPEIANGLPLVVHLVDPHPPGAGRIWRSAQSPLLKLNSMARDVTMFTDVSSTVDGPVWEGPSLIEWAVQARSGQIELQVDDPLVAHELEHLAGDSFPTRRLQSEYLAWFYRRAIAALPATVVEYAASATTVTDAPDGTQLVALDNGVVVAADIVLYALGHSGSTPEPEHVELLEFAELHGLHYVAPDFTADADLSAIRAGEPVIVRGMGLAAVDLTVLLTEGRGGRFVPSASLPGQLDYLPSGEEPLLLLGSRRGVPYHSKISSALAAPRAEPRFFTARIAAALEASSETLSFTRDVWPLIAAELQWGYYHELFVGHPDRVRVPWERFVPFLERYRWNSPQLHAAIAAAVPNPVDRLDLEALDRPLAGVRAESRAELQETLRYYIGLDLHARSAPEHSATLGLFTSLLYALFDLGSIIDSPKWTARSRAHDLAVWWPNYFSFIASGPPAHRLDELLALSRAGVVEFLGADTAVRAVVSGEDDVGDVGRADGAGRAGHFAASSSSAPGEVTARVLVDARLPDAHVRRSDNAALRSLIDTGAACEELVSDADFTGSTGRLLVRPADSRLIRADGDPHPGAFAIGPYTNAPFAGAFARPGTNAVAFRENDRVARAVLALAVERAAAPAQPPALAGALASAMAETAQLG</sequence>
<keyword evidence="3" id="KW-1185">Reference proteome</keyword>
<dbReference type="Proteomes" id="UP001549257">
    <property type="component" value="Unassembled WGS sequence"/>
</dbReference>
<dbReference type="EMBL" id="JBEPSJ010000002">
    <property type="protein sequence ID" value="MET4582400.1"/>
    <property type="molecule type" value="Genomic_DNA"/>
</dbReference>
<protein>
    <submittedName>
        <fullName evidence="2">NAD(P)/FAD-binding protein YdhS</fullName>
    </submittedName>
</protein>
<dbReference type="Pfam" id="PF13454">
    <property type="entry name" value="NAD_binding_9"/>
    <property type="match status" value="1"/>
</dbReference>
<organism evidence="2 3">
    <name type="scientific">Conyzicola nivalis</name>
    <dbReference type="NCBI Taxonomy" id="1477021"/>
    <lineage>
        <taxon>Bacteria</taxon>
        <taxon>Bacillati</taxon>
        <taxon>Actinomycetota</taxon>
        <taxon>Actinomycetes</taxon>
        <taxon>Micrococcales</taxon>
        <taxon>Microbacteriaceae</taxon>
        <taxon>Conyzicola</taxon>
    </lineage>
</organism>
<dbReference type="RefSeq" id="WP_354024592.1">
    <property type="nucleotide sequence ID" value="NZ_JBEPSJ010000002.1"/>
</dbReference>
<reference evidence="2 3" key="1">
    <citation type="submission" date="2024-06" db="EMBL/GenBank/DDBJ databases">
        <title>Sorghum-associated microbial communities from plants grown in Nebraska, USA.</title>
        <authorList>
            <person name="Schachtman D."/>
        </authorList>
    </citation>
    <scope>NUCLEOTIDE SEQUENCE [LARGE SCALE GENOMIC DNA]</scope>
    <source>
        <strain evidence="2 3">2857</strain>
    </source>
</reference>
<name>A0ABV2QN64_9MICO</name>
<evidence type="ECO:0000259" key="1">
    <source>
        <dbReference type="Pfam" id="PF13454"/>
    </source>
</evidence>
<dbReference type="InterPro" id="IPR038732">
    <property type="entry name" value="HpyO/CreE_NAD-binding"/>
</dbReference>
<dbReference type="InterPro" id="IPR052189">
    <property type="entry name" value="L-asp_N-monooxygenase_NS-form"/>
</dbReference>
<accession>A0ABV2QN64</accession>
<feature type="domain" description="FAD-dependent urate hydroxylase HpyO/Asp monooxygenase CreE-like FAD/NAD(P)-binding" evidence="1">
    <location>
        <begin position="6"/>
        <end position="184"/>
    </location>
</feature>
<dbReference type="PANTHER" id="PTHR40254:SF1">
    <property type="entry name" value="BLR0577 PROTEIN"/>
    <property type="match status" value="1"/>
</dbReference>
<evidence type="ECO:0000313" key="2">
    <source>
        <dbReference type="EMBL" id="MET4582400.1"/>
    </source>
</evidence>
<gene>
    <name evidence="2" type="ORF">ABIE21_001910</name>
</gene>
<dbReference type="InterPro" id="IPR036188">
    <property type="entry name" value="FAD/NAD-bd_sf"/>
</dbReference>